<evidence type="ECO:0000313" key="2">
    <source>
        <dbReference type="EMBL" id="GAA3787659.1"/>
    </source>
</evidence>
<accession>A0ABP7H7P9</accession>
<feature type="region of interest" description="Disordered" evidence="1">
    <location>
        <begin position="1"/>
        <end position="72"/>
    </location>
</feature>
<gene>
    <name evidence="2" type="ORF">GCM10022226_02530</name>
</gene>
<comment type="caution">
    <text evidence="2">The sequence shown here is derived from an EMBL/GenBank/DDBJ whole genome shotgun (WGS) entry which is preliminary data.</text>
</comment>
<reference evidence="3" key="1">
    <citation type="journal article" date="2019" name="Int. J. Syst. Evol. Microbiol.">
        <title>The Global Catalogue of Microorganisms (GCM) 10K type strain sequencing project: providing services to taxonomists for standard genome sequencing and annotation.</title>
        <authorList>
            <consortium name="The Broad Institute Genomics Platform"/>
            <consortium name="The Broad Institute Genome Sequencing Center for Infectious Disease"/>
            <person name="Wu L."/>
            <person name="Ma J."/>
        </authorList>
    </citation>
    <scope>NUCLEOTIDE SEQUENCE [LARGE SCALE GENOMIC DNA]</scope>
    <source>
        <strain evidence="3">JCM 16908</strain>
    </source>
</reference>
<feature type="compositionally biased region" description="Acidic residues" evidence="1">
    <location>
        <begin position="19"/>
        <end position="32"/>
    </location>
</feature>
<keyword evidence="3" id="KW-1185">Reference proteome</keyword>
<protein>
    <submittedName>
        <fullName evidence="2">Uncharacterized protein</fullName>
    </submittedName>
</protein>
<dbReference type="Proteomes" id="UP001500888">
    <property type="component" value="Unassembled WGS sequence"/>
</dbReference>
<dbReference type="EMBL" id="BAAAZR010000001">
    <property type="protein sequence ID" value="GAA3787659.1"/>
    <property type="molecule type" value="Genomic_DNA"/>
</dbReference>
<feature type="compositionally biased region" description="Low complexity" evidence="1">
    <location>
        <begin position="59"/>
        <end position="69"/>
    </location>
</feature>
<name>A0ABP7H7P9_9ACTN</name>
<evidence type="ECO:0000256" key="1">
    <source>
        <dbReference type="SAM" id="MobiDB-lite"/>
    </source>
</evidence>
<organism evidence="2 3">
    <name type="scientific">Sphaerisporangium flaviroseum</name>
    <dbReference type="NCBI Taxonomy" id="509199"/>
    <lineage>
        <taxon>Bacteria</taxon>
        <taxon>Bacillati</taxon>
        <taxon>Actinomycetota</taxon>
        <taxon>Actinomycetes</taxon>
        <taxon>Streptosporangiales</taxon>
        <taxon>Streptosporangiaceae</taxon>
        <taxon>Sphaerisporangium</taxon>
    </lineage>
</organism>
<proteinExistence type="predicted"/>
<sequence>MAEKAGGLDGAALGVCRDGDEEASPDGEEEPSPDGGDTEGGPEVGAGSATTPEPAPPHAVTAADAQARARTPRWRSFRISDIRQGKAIAAALVTQL</sequence>
<evidence type="ECO:0000313" key="3">
    <source>
        <dbReference type="Proteomes" id="UP001500888"/>
    </source>
</evidence>